<dbReference type="SMART" id="SM00896">
    <property type="entry name" value="FDX-ACB"/>
    <property type="match status" value="1"/>
</dbReference>
<dbReference type="Gene3D" id="3.30.70.380">
    <property type="entry name" value="Ferrodoxin-fold anticodon-binding domain"/>
    <property type="match status" value="1"/>
</dbReference>
<name>A0A1A9VX38_GLOAU</name>
<dbReference type="InterPro" id="IPR005121">
    <property type="entry name" value="Fdx_antiC-bd"/>
</dbReference>
<dbReference type="SUPFAM" id="SSF54991">
    <property type="entry name" value="Anticodon-binding domain of PheRS"/>
    <property type="match status" value="1"/>
</dbReference>
<dbReference type="STRING" id="7395.A0A1A9VX38"/>
<dbReference type="InterPro" id="IPR036690">
    <property type="entry name" value="Fdx_antiC-bd_sf"/>
</dbReference>
<dbReference type="Proteomes" id="UP000078200">
    <property type="component" value="Unassembled WGS sequence"/>
</dbReference>
<keyword evidence="3" id="KW-1185">Reference proteome</keyword>
<evidence type="ECO:0000313" key="2">
    <source>
        <dbReference type="EnsemblMetazoa" id="GAUT050468-PA"/>
    </source>
</evidence>
<proteinExistence type="predicted"/>
<accession>A0A1A9VX38</accession>
<protein>
    <recommendedName>
        <fullName evidence="1">FDX-ACB domain-containing protein</fullName>
    </recommendedName>
</protein>
<reference evidence="2" key="1">
    <citation type="submission" date="2020-05" db="UniProtKB">
        <authorList>
            <consortium name="EnsemblMetazoa"/>
        </authorList>
    </citation>
    <scope>IDENTIFICATION</scope>
    <source>
        <strain evidence="2">TTRI</strain>
    </source>
</reference>
<evidence type="ECO:0000259" key="1">
    <source>
        <dbReference type="PROSITE" id="PS51447"/>
    </source>
</evidence>
<sequence>MITGRTTAPKALIKRYPQCINDLSFWLPPGVQVNESFAPNDFYDLVRNVAGDVVEQISLIDQSNHLKKNRTSDFCFRIIYRHMECSLTQKETIGSFQNCHLFVGHDEVHGSPIFIDLLKLARGARQLEVQLSPDTYDNDIKYKVTLRNIVIRRICPLILEEVRRIINCNLESDSDSVGRNQLSFVCDCGAMWCSVCLEIGNEPIITVMYFLVIQGLAALFQ</sequence>
<dbReference type="VEuPathDB" id="VectorBase:GAUT050468"/>
<organism evidence="2 3">
    <name type="scientific">Glossina austeni</name>
    <name type="common">Savannah tsetse fly</name>
    <dbReference type="NCBI Taxonomy" id="7395"/>
    <lineage>
        <taxon>Eukaryota</taxon>
        <taxon>Metazoa</taxon>
        <taxon>Ecdysozoa</taxon>
        <taxon>Arthropoda</taxon>
        <taxon>Hexapoda</taxon>
        <taxon>Insecta</taxon>
        <taxon>Pterygota</taxon>
        <taxon>Neoptera</taxon>
        <taxon>Endopterygota</taxon>
        <taxon>Diptera</taxon>
        <taxon>Brachycera</taxon>
        <taxon>Muscomorpha</taxon>
        <taxon>Hippoboscoidea</taxon>
        <taxon>Glossinidae</taxon>
        <taxon>Glossina</taxon>
    </lineage>
</organism>
<evidence type="ECO:0000313" key="3">
    <source>
        <dbReference type="Proteomes" id="UP000078200"/>
    </source>
</evidence>
<feature type="domain" description="FDX-ACB" evidence="1">
    <location>
        <begin position="14"/>
        <end position="114"/>
    </location>
</feature>
<dbReference type="EnsemblMetazoa" id="GAUT050468-RA">
    <property type="protein sequence ID" value="GAUT050468-PA"/>
    <property type="gene ID" value="GAUT050468"/>
</dbReference>
<dbReference type="PROSITE" id="PS51447">
    <property type="entry name" value="FDX_ACB"/>
    <property type="match status" value="1"/>
</dbReference>
<dbReference type="AlphaFoldDB" id="A0A1A9VX38"/>